<evidence type="ECO:0000259" key="2">
    <source>
        <dbReference type="PROSITE" id="PS50041"/>
    </source>
</evidence>
<dbReference type="InterPro" id="IPR016187">
    <property type="entry name" value="CTDL_fold"/>
</dbReference>
<dbReference type="PROSITE" id="PS00615">
    <property type="entry name" value="C_TYPE_LECTIN_1"/>
    <property type="match status" value="1"/>
</dbReference>
<dbReference type="AlphaFoldDB" id="A0A0N4UT60"/>
<evidence type="ECO:0000313" key="3">
    <source>
        <dbReference type="EMBL" id="VDD85132.1"/>
    </source>
</evidence>
<dbReference type="WBParaSite" id="EVEC_0000040801-mRNA-1">
    <property type="protein sequence ID" value="EVEC_0000040801-mRNA-1"/>
    <property type="gene ID" value="EVEC_0000040801"/>
</dbReference>
<dbReference type="InterPro" id="IPR016186">
    <property type="entry name" value="C-type_lectin-like/link_sf"/>
</dbReference>
<name>A0A0N4UT60_ENTVE</name>
<dbReference type="Proteomes" id="UP000274131">
    <property type="component" value="Unassembled WGS sequence"/>
</dbReference>
<evidence type="ECO:0000313" key="5">
    <source>
        <dbReference type="WBParaSite" id="EVEC_0000040801-mRNA-1"/>
    </source>
</evidence>
<dbReference type="SUPFAM" id="SSF56436">
    <property type="entry name" value="C-type lectin-like"/>
    <property type="match status" value="2"/>
</dbReference>
<feature type="domain" description="C-type lectin" evidence="2">
    <location>
        <begin position="45"/>
        <end position="121"/>
    </location>
</feature>
<keyword evidence="4" id="KW-1185">Reference proteome</keyword>
<keyword evidence="1" id="KW-1015">Disulfide bond</keyword>
<reference evidence="5" key="1">
    <citation type="submission" date="2017-02" db="UniProtKB">
        <authorList>
            <consortium name="WormBaseParasite"/>
        </authorList>
    </citation>
    <scope>IDENTIFICATION</scope>
</reference>
<organism evidence="5">
    <name type="scientific">Enterobius vermicularis</name>
    <name type="common">Human pinworm</name>
    <dbReference type="NCBI Taxonomy" id="51028"/>
    <lineage>
        <taxon>Eukaryota</taxon>
        <taxon>Metazoa</taxon>
        <taxon>Ecdysozoa</taxon>
        <taxon>Nematoda</taxon>
        <taxon>Chromadorea</taxon>
        <taxon>Rhabditida</taxon>
        <taxon>Spirurina</taxon>
        <taxon>Oxyuridomorpha</taxon>
        <taxon>Oxyuroidea</taxon>
        <taxon>Oxyuridae</taxon>
        <taxon>Enterobius</taxon>
    </lineage>
</organism>
<gene>
    <name evidence="3" type="ORF">EVEC_LOCUS275</name>
</gene>
<accession>A0A0N4UT60</accession>
<dbReference type="InterPro" id="IPR001304">
    <property type="entry name" value="C-type_lectin-like"/>
</dbReference>
<dbReference type="OrthoDB" id="418245at2759"/>
<proteinExistence type="predicted"/>
<protein>
    <submittedName>
        <fullName evidence="5">C-type lectin domain-containing protein</fullName>
    </submittedName>
</protein>
<dbReference type="PROSITE" id="PS50041">
    <property type="entry name" value="C_TYPE_LECTIN_2"/>
    <property type="match status" value="1"/>
</dbReference>
<evidence type="ECO:0000313" key="4">
    <source>
        <dbReference type="Proteomes" id="UP000274131"/>
    </source>
</evidence>
<evidence type="ECO:0000256" key="1">
    <source>
        <dbReference type="ARBA" id="ARBA00023157"/>
    </source>
</evidence>
<dbReference type="Gene3D" id="3.10.100.10">
    <property type="entry name" value="Mannose-Binding Protein A, subunit A"/>
    <property type="match status" value="2"/>
</dbReference>
<dbReference type="EMBL" id="UXUI01000244">
    <property type="protein sequence ID" value="VDD85132.1"/>
    <property type="molecule type" value="Genomic_DNA"/>
</dbReference>
<dbReference type="InterPro" id="IPR018378">
    <property type="entry name" value="C-type_lectin_CS"/>
</dbReference>
<sequence length="154" mass="17890">MNTAAVDYKTWSKYNVTNDVFGVQKCIFVNATGGWSRADCEQKFNFLCKFEQFTRSKPFWLPAVFYSGKWIWSYGEQPGFSKWKPGEPNQCCSSGKIFTAYSRPEGWSDTSPFFRAAAVCKYKKGHLYKNLQRQYYAAVINEMEEDVRKEKLAT</sequence>
<reference evidence="3 4" key="2">
    <citation type="submission" date="2018-10" db="EMBL/GenBank/DDBJ databases">
        <authorList>
            <consortium name="Pathogen Informatics"/>
        </authorList>
    </citation>
    <scope>NUCLEOTIDE SEQUENCE [LARGE SCALE GENOMIC DNA]</scope>
</reference>